<evidence type="ECO:0000256" key="2">
    <source>
        <dbReference type="ARBA" id="ARBA00022963"/>
    </source>
</evidence>
<dbReference type="GO" id="GO:0019369">
    <property type="term" value="P:arachidonate metabolic process"/>
    <property type="evidence" value="ECO:0007669"/>
    <property type="project" value="TreeGrafter"/>
</dbReference>
<dbReference type="Pfam" id="PF01734">
    <property type="entry name" value="Patatin"/>
    <property type="match status" value="1"/>
</dbReference>
<evidence type="ECO:0000256" key="1">
    <source>
        <dbReference type="ARBA" id="ARBA00022801"/>
    </source>
</evidence>
<dbReference type="GO" id="GO:0047499">
    <property type="term" value="F:calcium-independent phospholipase A2 activity"/>
    <property type="evidence" value="ECO:0007669"/>
    <property type="project" value="TreeGrafter"/>
</dbReference>
<keyword evidence="3 4" id="KW-0443">Lipid metabolism</keyword>
<keyword evidence="1 4" id="KW-0378">Hydrolase</keyword>
<dbReference type="GO" id="GO:0046486">
    <property type="term" value="P:glycerolipid metabolic process"/>
    <property type="evidence" value="ECO:0007669"/>
    <property type="project" value="UniProtKB-ARBA"/>
</dbReference>
<dbReference type="GO" id="GO:0016020">
    <property type="term" value="C:membrane"/>
    <property type="evidence" value="ECO:0007669"/>
    <property type="project" value="TreeGrafter"/>
</dbReference>
<dbReference type="PANTHER" id="PTHR24185">
    <property type="entry name" value="CALCIUM-INDEPENDENT PHOSPHOLIPASE A2-GAMMA"/>
    <property type="match status" value="1"/>
</dbReference>
<feature type="region of interest" description="Disordered" evidence="5">
    <location>
        <begin position="141"/>
        <end position="161"/>
    </location>
</feature>
<dbReference type="InterPro" id="IPR016035">
    <property type="entry name" value="Acyl_Trfase/lysoPLipase"/>
</dbReference>
<dbReference type="Proteomes" id="UP000007304">
    <property type="component" value="Unassembled WGS sequence"/>
</dbReference>
<reference evidence="7" key="1">
    <citation type="submission" date="2011-07" db="EMBL/GenBank/DDBJ databases">
        <title>The Genome Sequence of Exophiala (Wangiella) dermatitidis NIH/UT8656.</title>
        <authorList>
            <consortium name="The Broad Institute Genome Sequencing Platform"/>
            <person name="Cuomo C."/>
            <person name="Wang Z."/>
            <person name="Hunicke-Smith S."/>
            <person name="Szanislo P.J."/>
            <person name="Earl A."/>
            <person name="Young S.K."/>
            <person name="Zeng Q."/>
            <person name="Gargeya S."/>
            <person name="Fitzgerald M."/>
            <person name="Haas B."/>
            <person name="Abouelleil A."/>
            <person name="Alvarado L."/>
            <person name="Arachchi H.M."/>
            <person name="Berlin A."/>
            <person name="Brown A."/>
            <person name="Chapman S.B."/>
            <person name="Chen Z."/>
            <person name="Dunbar C."/>
            <person name="Freedman E."/>
            <person name="Gearin G."/>
            <person name="Gellesch M."/>
            <person name="Goldberg J."/>
            <person name="Griggs A."/>
            <person name="Gujja S."/>
            <person name="Heiman D."/>
            <person name="Howarth C."/>
            <person name="Larson L."/>
            <person name="Lui A."/>
            <person name="MacDonald P.J.P."/>
            <person name="Montmayeur A."/>
            <person name="Murphy C."/>
            <person name="Neiman D."/>
            <person name="Pearson M."/>
            <person name="Priest M."/>
            <person name="Roberts A."/>
            <person name="Saif S."/>
            <person name="Shea T."/>
            <person name="Shenoy N."/>
            <person name="Sisk P."/>
            <person name="Stolte C."/>
            <person name="Sykes S."/>
            <person name="Wortman J."/>
            <person name="Nusbaum C."/>
            <person name="Birren B."/>
        </authorList>
    </citation>
    <scope>NUCLEOTIDE SEQUENCE</scope>
    <source>
        <strain evidence="7">NIH/UT8656</strain>
    </source>
</reference>
<dbReference type="HOGENOM" id="CLU_475828_0_0_1"/>
<sequence>MAGNTATGDVTASASGSDGQLKLLSLDGGGVRGLSSLLILKKIMREVGAAMNPPREQLKPCEYFDLIGGTSTGGIIAIMLGRLRMSVDECIHEYERLSKAVFGQRKKGSPEIFSATALEEAIQSVIRRKLGHHAEHDPLLDPFQLQSRNNNNNNNNNNHHGEKGKVIVFSIRQAHANTVQAQGFRSYPVTFDEGHPCTIWQAARVTSAASTFFKPVEVAGVHWCDAALGFNNPTKLVLAEAARLWSDQRRHFDENKIGVLLSIGTGESKIISLGKRHGSLLGESVHDLSRRLGVDFRVLEALKTITTGTNQTAFEMKGDMRQRKVRNNWASDRYFRFNVDRGLEEVALFEYEKIEEMKANTSEYFLTHDEEFNTCSSYLASLADGRGLQPDRQLELLHSPAAPTAVVSLAEFGLTADIYAERETMLRRKKELEDTLRDGSAWPTLVIADIFHTESLERWDSAERAFRDEQGKTPLPDLLHRLVQQRIKSFEALVRAKDFYELVLARQERVLPPGSLGQAWVAHRLGRAYRELGRPAIAWKYHKDALASFKYHLGPTNHKTETCAFAVTQLEQLLCEEPAAKVAESPDGLTGRFRRLWAA</sequence>
<comment type="caution">
    <text evidence="4">Lacks conserved residue(s) required for the propagation of feature annotation.</text>
</comment>
<dbReference type="AlphaFoldDB" id="H6BV03"/>
<name>H6BV03_EXODN</name>
<evidence type="ECO:0000256" key="3">
    <source>
        <dbReference type="ARBA" id="ARBA00023098"/>
    </source>
</evidence>
<dbReference type="InterPro" id="IPR011990">
    <property type="entry name" value="TPR-like_helical_dom_sf"/>
</dbReference>
<dbReference type="Gene3D" id="1.25.40.10">
    <property type="entry name" value="Tetratricopeptide repeat domain"/>
    <property type="match status" value="1"/>
</dbReference>
<feature type="compositionally biased region" description="Low complexity" evidence="5">
    <location>
        <begin position="149"/>
        <end position="158"/>
    </location>
</feature>
<evidence type="ECO:0000256" key="5">
    <source>
        <dbReference type="SAM" id="MobiDB-lite"/>
    </source>
</evidence>
<protein>
    <recommendedName>
        <fullName evidence="6">PNPLA domain-containing protein</fullName>
    </recommendedName>
</protein>
<dbReference type="CDD" id="cd07216">
    <property type="entry name" value="Pat17_PNPLA8_PNPLA9_like3"/>
    <property type="match status" value="1"/>
</dbReference>
<dbReference type="eggNOG" id="KOG4231">
    <property type="taxonomic scope" value="Eukaryota"/>
</dbReference>
<dbReference type="Gene3D" id="3.40.1090.10">
    <property type="entry name" value="Cytosolic phospholipase A2 catalytic domain"/>
    <property type="match status" value="1"/>
</dbReference>
<dbReference type="SUPFAM" id="SSF52151">
    <property type="entry name" value="FabD/lysophospholipase-like"/>
    <property type="match status" value="1"/>
</dbReference>
<evidence type="ECO:0000259" key="6">
    <source>
        <dbReference type="PROSITE" id="PS51635"/>
    </source>
</evidence>
<keyword evidence="8" id="KW-1185">Reference proteome</keyword>
<dbReference type="GeneID" id="20307771"/>
<keyword evidence="2 4" id="KW-0442">Lipid degradation</keyword>
<feature type="active site" description="Proton acceptor" evidence="4">
    <location>
        <position position="225"/>
    </location>
</feature>
<feature type="short sequence motif" description="GXGXXG" evidence="4">
    <location>
        <begin position="28"/>
        <end position="33"/>
    </location>
</feature>
<evidence type="ECO:0000256" key="4">
    <source>
        <dbReference type="PROSITE-ProRule" id="PRU01161"/>
    </source>
</evidence>
<dbReference type="GO" id="GO:0016042">
    <property type="term" value="P:lipid catabolic process"/>
    <property type="evidence" value="ECO:0007669"/>
    <property type="project" value="UniProtKB-UniRule"/>
</dbReference>
<dbReference type="PANTHER" id="PTHR24185:SF1">
    <property type="entry name" value="CALCIUM-INDEPENDENT PHOSPHOLIPASE A2-GAMMA"/>
    <property type="match status" value="1"/>
</dbReference>
<organism evidence="7 8">
    <name type="scientific">Exophiala dermatitidis (strain ATCC 34100 / CBS 525.76 / NIH/UT8656)</name>
    <name type="common">Black yeast</name>
    <name type="synonym">Wangiella dermatitidis</name>
    <dbReference type="NCBI Taxonomy" id="858893"/>
    <lineage>
        <taxon>Eukaryota</taxon>
        <taxon>Fungi</taxon>
        <taxon>Dikarya</taxon>
        <taxon>Ascomycota</taxon>
        <taxon>Pezizomycotina</taxon>
        <taxon>Eurotiomycetes</taxon>
        <taxon>Chaetothyriomycetidae</taxon>
        <taxon>Chaetothyriales</taxon>
        <taxon>Herpotrichiellaceae</taxon>
        <taxon>Exophiala</taxon>
    </lineage>
</organism>
<feature type="short sequence motif" description="GXSXG" evidence="4">
    <location>
        <begin position="69"/>
        <end position="73"/>
    </location>
</feature>
<accession>H6BV03</accession>
<evidence type="ECO:0000313" key="8">
    <source>
        <dbReference type="Proteomes" id="UP000007304"/>
    </source>
</evidence>
<dbReference type="RefSeq" id="XP_009155434.1">
    <property type="nucleotide sequence ID" value="XM_009157186.1"/>
</dbReference>
<dbReference type="STRING" id="858893.H6BV03"/>
<feature type="domain" description="PNPLA" evidence="6">
    <location>
        <begin position="24"/>
        <end position="238"/>
    </location>
</feature>
<dbReference type="InParanoid" id="H6BV03"/>
<proteinExistence type="predicted"/>
<dbReference type="InterPro" id="IPR002641">
    <property type="entry name" value="PNPLA_dom"/>
</dbReference>
<gene>
    <name evidence="7" type="ORF">HMPREF1120_03132</name>
</gene>
<dbReference type="PROSITE" id="PS51635">
    <property type="entry name" value="PNPLA"/>
    <property type="match status" value="1"/>
</dbReference>
<feature type="active site" description="Nucleophile" evidence="4">
    <location>
        <position position="71"/>
    </location>
</feature>
<dbReference type="EMBL" id="JH226132">
    <property type="protein sequence ID" value="EHY54973.1"/>
    <property type="molecule type" value="Genomic_DNA"/>
</dbReference>
<dbReference type="VEuPathDB" id="FungiDB:HMPREF1120_03132"/>
<evidence type="ECO:0000313" key="7">
    <source>
        <dbReference type="EMBL" id="EHY54973.1"/>
    </source>
</evidence>